<protein>
    <submittedName>
        <fullName evidence="1">Uncharacterized protein</fullName>
    </submittedName>
</protein>
<accession>Q8DW84</accession>
<proteinExistence type="predicted"/>
<name>Q8DW84_STRMU</name>
<dbReference type="HOGENOM" id="CLU_3205902_0_0_9"/>
<dbReference type="STRING" id="210007.SMU_185"/>
<evidence type="ECO:0000313" key="1">
    <source>
        <dbReference type="EMBL" id="AAN57960.1"/>
    </source>
</evidence>
<dbReference type="AlphaFoldDB" id="Q8DW84"/>
<dbReference type="EMBL" id="AE014133">
    <property type="protein sequence ID" value="AAN57960.1"/>
    <property type="molecule type" value="Genomic_DNA"/>
</dbReference>
<keyword evidence="2" id="KW-1185">Reference proteome</keyword>
<gene>
    <name evidence="1" type="ordered locus">SMU_185</name>
</gene>
<evidence type="ECO:0000313" key="2">
    <source>
        <dbReference type="Proteomes" id="UP000002512"/>
    </source>
</evidence>
<sequence>MVCHNEERFPLTPSCLAYEAVNNKYHHPINMETVYSNFPDRMMDN</sequence>
<organism evidence="1 2">
    <name type="scientific">Streptococcus mutans serotype c (strain ATCC 700610 / UA159)</name>
    <dbReference type="NCBI Taxonomy" id="210007"/>
    <lineage>
        <taxon>Bacteria</taxon>
        <taxon>Bacillati</taxon>
        <taxon>Bacillota</taxon>
        <taxon>Bacilli</taxon>
        <taxon>Lactobacillales</taxon>
        <taxon>Streptococcaceae</taxon>
        <taxon>Streptococcus</taxon>
    </lineage>
</organism>
<reference evidence="1 2" key="1">
    <citation type="journal article" date="2002" name="Proc. Natl. Acad. Sci. U.S.A.">
        <title>Genome sequence of Streptococcus mutans UA159, a cariogenic dental pathogen.</title>
        <authorList>
            <person name="Ajdic D."/>
            <person name="McShan W.M."/>
            <person name="McLaughlin R.E."/>
            <person name="Savic G."/>
            <person name="Chang J."/>
            <person name="Carson M.B."/>
            <person name="Primeaux C."/>
            <person name="Tian R."/>
            <person name="Kenton S."/>
            <person name="Jia H."/>
            <person name="Lin S."/>
            <person name="Qian Y."/>
            <person name="Li S."/>
            <person name="Zhu H."/>
            <person name="Najar F."/>
            <person name="Lai H."/>
            <person name="White J."/>
            <person name="Roe B.A."/>
            <person name="Ferretti J.J."/>
        </authorList>
    </citation>
    <scope>NUCLEOTIDE SEQUENCE [LARGE SCALE GENOMIC DNA]</scope>
    <source>
        <strain evidence="2">ATCC 700610 / UA159</strain>
    </source>
</reference>
<dbReference type="Proteomes" id="UP000002512">
    <property type="component" value="Chromosome"/>
</dbReference>
<dbReference type="KEGG" id="smu:SMU_185"/>